<name>A0A1A9W2I8_9MUSC</name>
<organism evidence="1 2">
    <name type="scientific">Glossina brevipalpis</name>
    <dbReference type="NCBI Taxonomy" id="37001"/>
    <lineage>
        <taxon>Eukaryota</taxon>
        <taxon>Metazoa</taxon>
        <taxon>Ecdysozoa</taxon>
        <taxon>Arthropoda</taxon>
        <taxon>Hexapoda</taxon>
        <taxon>Insecta</taxon>
        <taxon>Pterygota</taxon>
        <taxon>Neoptera</taxon>
        <taxon>Endopterygota</taxon>
        <taxon>Diptera</taxon>
        <taxon>Brachycera</taxon>
        <taxon>Muscomorpha</taxon>
        <taxon>Hippoboscoidea</taxon>
        <taxon>Glossinidae</taxon>
        <taxon>Glossina</taxon>
    </lineage>
</organism>
<evidence type="ECO:0000313" key="2">
    <source>
        <dbReference type="Proteomes" id="UP000091820"/>
    </source>
</evidence>
<proteinExistence type="predicted"/>
<dbReference type="EnsemblMetazoa" id="GBRI004015-RA">
    <property type="protein sequence ID" value="GBRI004015-PA"/>
    <property type="gene ID" value="GBRI004015"/>
</dbReference>
<dbReference type="Proteomes" id="UP000091820">
    <property type="component" value="Unassembled WGS sequence"/>
</dbReference>
<protein>
    <submittedName>
        <fullName evidence="1">Uncharacterized protein</fullName>
    </submittedName>
</protein>
<sequence length="122" mass="14345">MYAQMITSYHKHFSFLFLLCAKHFTKGSVALNKIRIVVIERSSNALPQNPWRTPSKEELCIFIRQFACGGYCKQLLIKAEVITAKIVVCLKFFIIVQLFMHMWCYTKRYIIHIILNVHDGFE</sequence>
<reference evidence="2" key="1">
    <citation type="submission" date="2014-03" db="EMBL/GenBank/DDBJ databases">
        <authorList>
            <person name="Aksoy S."/>
            <person name="Warren W."/>
            <person name="Wilson R.K."/>
        </authorList>
    </citation>
    <scope>NUCLEOTIDE SEQUENCE [LARGE SCALE GENOMIC DNA]</scope>
    <source>
        <strain evidence="2">IAEA</strain>
    </source>
</reference>
<evidence type="ECO:0000313" key="1">
    <source>
        <dbReference type="EnsemblMetazoa" id="GBRI004015-PA"/>
    </source>
</evidence>
<dbReference type="AlphaFoldDB" id="A0A1A9W2I8"/>
<dbReference type="VEuPathDB" id="VectorBase:GBRI004015"/>
<accession>A0A1A9W2I8</accession>
<keyword evidence="2" id="KW-1185">Reference proteome</keyword>
<reference evidence="1" key="2">
    <citation type="submission" date="2020-05" db="UniProtKB">
        <authorList>
            <consortium name="EnsemblMetazoa"/>
        </authorList>
    </citation>
    <scope>IDENTIFICATION</scope>
    <source>
        <strain evidence="1">IAEA</strain>
    </source>
</reference>